<reference evidence="2" key="1">
    <citation type="submission" date="2013-11" db="EMBL/GenBank/DDBJ databases">
        <title>Genome sequence of the fusiform rust pathogen reveals effectors for host alternation and coevolution with pine.</title>
        <authorList>
            <consortium name="DOE Joint Genome Institute"/>
            <person name="Smith K."/>
            <person name="Pendleton A."/>
            <person name="Kubisiak T."/>
            <person name="Anderson C."/>
            <person name="Salamov A."/>
            <person name="Aerts A."/>
            <person name="Riley R."/>
            <person name="Clum A."/>
            <person name="Lindquist E."/>
            <person name="Ence D."/>
            <person name="Campbell M."/>
            <person name="Kronenberg Z."/>
            <person name="Feau N."/>
            <person name="Dhillon B."/>
            <person name="Hamelin R."/>
            <person name="Burleigh J."/>
            <person name="Smith J."/>
            <person name="Yandell M."/>
            <person name="Nelson C."/>
            <person name="Grigoriev I."/>
            <person name="Davis J."/>
        </authorList>
    </citation>
    <scope>NUCLEOTIDE SEQUENCE</scope>
    <source>
        <strain evidence="2">G11</strain>
    </source>
</reference>
<organism evidence="2 3">
    <name type="scientific">Cronartium quercuum f. sp. fusiforme G11</name>
    <dbReference type="NCBI Taxonomy" id="708437"/>
    <lineage>
        <taxon>Eukaryota</taxon>
        <taxon>Fungi</taxon>
        <taxon>Dikarya</taxon>
        <taxon>Basidiomycota</taxon>
        <taxon>Pucciniomycotina</taxon>
        <taxon>Pucciniomycetes</taxon>
        <taxon>Pucciniales</taxon>
        <taxon>Coleosporiaceae</taxon>
        <taxon>Cronartium</taxon>
    </lineage>
</organism>
<evidence type="ECO:0000313" key="2">
    <source>
        <dbReference type="EMBL" id="KAG0145901.1"/>
    </source>
</evidence>
<accession>A0A9P6NFG4</accession>
<feature type="region of interest" description="Disordered" evidence="1">
    <location>
        <begin position="151"/>
        <end position="186"/>
    </location>
</feature>
<dbReference type="EMBL" id="MU167269">
    <property type="protein sequence ID" value="KAG0145901.1"/>
    <property type="molecule type" value="Genomic_DNA"/>
</dbReference>
<sequence>MFLNANVRPSRPTPAPRTLLCHFPTEILLEIIRHVACFAPRELKEIKGKKSKHLIWQQDLGATQSVWTYKQPDHPILNSLQALSAVNARLNELCRPFVWKALHFPSSLPIAMSHWDGLLYKYGDHVKSLTIYLSRDWLGEPWKRAYSVRPRRPIKQRKDPTSMPIPERDNLATREDKNNKYSTHDKHQPLSRENVFRLIAKCPNLTTLHIVLYVHDTSRLMEKKLSPTSASRLQLNLASLLTRLGGIRHLGGSGCWTKLPARCIIEMTKQLPLLESLSCSGISSDSPNDAKDFATVLSGLKHLTRHSFHSTETLDSSMGFWPAVAPKVFDSKIKVCRQLLMSRAPSLISTWTPNLTHFTLHVSCHYPPREFMEDIKAFDPNKHRFKLPELTHLTVWHEPQCDYLRCFQDCKKICHLTYRYIKEVACANFYEFVASTYPQLNTLRLNVLSKSDGEDYYMDHTIKDRENLRRALAPLGDFCQRHGIYLEP</sequence>
<protein>
    <submittedName>
        <fullName evidence="2">Uncharacterized protein</fullName>
    </submittedName>
</protein>
<comment type="caution">
    <text evidence="2">The sequence shown here is derived from an EMBL/GenBank/DDBJ whole genome shotgun (WGS) entry which is preliminary data.</text>
</comment>
<dbReference type="InterPro" id="IPR032675">
    <property type="entry name" value="LRR_dom_sf"/>
</dbReference>
<dbReference type="SUPFAM" id="SSF52047">
    <property type="entry name" value="RNI-like"/>
    <property type="match status" value="1"/>
</dbReference>
<name>A0A9P6NFG4_9BASI</name>
<dbReference type="Proteomes" id="UP000886653">
    <property type="component" value="Unassembled WGS sequence"/>
</dbReference>
<keyword evidence="3" id="KW-1185">Reference proteome</keyword>
<dbReference type="OrthoDB" id="2504219at2759"/>
<proteinExistence type="predicted"/>
<evidence type="ECO:0000256" key="1">
    <source>
        <dbReference type="SAM" id="MobiDB-lite"/>
    </source>
</evidence>
<dbReference type="Gene3D" id="3.80.10.10">
    <property type="entry name" value="Ribonuclease Inhibitor"/>
    <property type="match status" value="1"/>
</dbReference>
<evidence type="ECO:0000313" key="3">
    <source>
        <dbReference type="Proteomes" id="UP000886653"/>
    </source>
</evidence>
<gene>
    <name evidence="2" type="ORF">CROQUDRAFT_133480</name>
</gene>
<dbReference type="AlphaFoldDB" id="A0A9P6NFG4"/>
<feature type="compositionally biased region" description="Basic and acidic residues" evidence="1">
    <location>
        <begin position="156"/>
        <end position="186"/>
    </location>
</feature>